<proteinExistence type="inferred from homology"/>
<dbReference type="CDD" id="cd24015">
    <property type="entry name" value="ASKHA_NBD_PanK-III"/>
    <property type="match status" value="1"/>
</dbReference>
<evidence type="ECO:0000256" key="3">
    <source>
        <dbReference type="ARBA" id="ARBA00004496"/>
    </source>
</evidence>
<comment type="subunit">
    <text evidence="5 16">Homodimer.</text>
</comment>
<dbReference type="Proteomes" id="UP000070258">
    <property type="component" value="Unassembled WGS sequence"/>
</dbReference>
<sequence length="285" mass="29499">MLLAIDAGNTSVTVGLFASAAGEELLGTWRLRSDPRMTSDELALILNGFLTGGGFDPAAVTGVSVLSTVPELLRSLRAVMPRYYPDAQHVILEPGVKTGVPLLVDNPREVGTDRVANAAGAFELIGRPDGTPCVVVDFGTSTRVDVVSARGEFLGGAIAAGVGSALDALAERTVALRRVELVPPRSVVGKNTVEALQSGIIYGFAGMVDALVGRALEVVPGARVVATGGFDAGGPGGQVSAVAAECSTVTDHRADLTLQGLRAVHLRESANRAQREKRARDSRHG</sequence>
<evidence type="ECO:0000256" key="6">
    <source>
        <dbReference type="ARBA" id="ARBA00012102"/>
    </source>
</evidence>
<evidence type="ECO:0000256" key="11">
    <source>
        <dbReference type="ARBA" id="ARBA00022840"/>
    </source>
</evidence>
<dbReference type="EMBL" id="LSRE01000009">
    <property type="protein sequence ID" value="KXO99615.1"/>
    <property type="molecule type" value="Genomic_DNA"/>
</dbReference>
<dbReference type="Pfam" id="PF03309">
    <property type="entry name" value="Pan_kinase"/>
    <property type="match status" value="1"/>
</dbReference>
<gene>
    <name evidence="16" type="primary">coaX</name>
    <name evidence="18" type="ORF">AXK60_16210</name>
    <name evidence="17" type="ORF">AXK61_17520</name>
</gene>
<evidence type="ECO:0000256" key="2">
    <source>
        <dbReference type="ARBA" id="ARBA00001958"/>
    </source>
</evidence>
<dbReference type="GO" id="GO:0004594">
    <property type="term" value="F:pantothenate kinase activity"/>
    <property type="evidence" value="ECO:0007669"/>
    <property type="project" value="UniProtKB-UniRule"/>
</dbReference>
<evidence type="ECO:0000256" key="10">
    <source>
        <dbReference type="ARBA" id="ARBA00022777"/>
    </source>
</evidence>
<keyword evidence="13 16" id="KW-0173">Coenzyme A biosynthesis</keyword>
<dbReference type="AlphaFoldDB" id="A0A137ZYX5"/>
<feature type="binding site" evidence="16">
    <location>
        <begin position="111"/>
        <end position="114"/>
    </location>
    <ligand>
        <name>substrate</name>
    </ligand>
</feature>
<dbReference type="STRING" id="239498.AXK60_16210"/>
<feature type="binding site" evidence="16">
    <location>
        <position position="140"/>
    </location>
    <ligand>
        <name>ATP</name>
        <dbReference type="ChEBI" id="CHEBI:30616"/>
    </ligand>
</feature>
<reference evidence="18" key="3">
    <citation type="submission" date="2016-02" db="EMBL/GenBank/DDBJ databases">
        <authorList>
            <person name="Teng J.L."/>
            <person name="Yang Y."/>
            <person name="Huang Y."/>
            <person name="Guo F."/>
            <person name="Wei W."/>
            <person name="Chen J.H."/>
            <person name="Wong S.Y."/>
            <person name="Lau S.K."/>
            <person name="Woo P.C."/>
        </authorList>
    </citation>
    <scope>NUCLEOTIDE SEQUENCE</scope>
    <source>
        <strain evidence="18">JCM 15929</strain>
    </source>
</reference>
<feature type="binding site" evidence="16">
    <location>
        <position position="137"/>
    </location>
    <ligand>
        <name>K(+)</name>
        <dbReference type="ChEBI" id="CHEBI:29103"/>
    </ligand>
</feature>
<comment type="cofactor">
    <cofactor evidence="2">
        <name>K(+)</name>
        <dbReference type="ChEBI" id="CHEBI:29103"/>
    </cofactor>
</comment>
<keyword evidence="10 16" id="KW-0418">Kinase</keyword>
<dbReference type="EMBL" id="LSRF01000058">
    <property type="protein sequence ID" value="KXP03372.1"/>
    <property type="molecule type" value="Genomic_DNA"/>
</dbReference>
<keyword evidence="16" id="KW-0479">Metal-binding</keyword>
<feature type="binding site" evidence="16">
    <location>
        <position position="192"/>
    </location>
    <ligand>
        <name>substrate</name>
    </ligand>
</feature>
<comment type="function">
    <text evidence="16">Catalyzes the phosphorylation of pantothenate (Pan), the first step in CoA biosynthesis.</text>
</comment>
<evidence type="ECO:0000256" key="5">
    <source>
        <dbReference type="ARBA" id="ARBA00011738"/>
    </source>
</evidence>
<dbReference type="PANTHER" id="PTHR34265:SF1">
    <property type="entry name" value="TYPE III PANTOTHENATE KINASE"/>
    <property type="match status" value="1"/>
</dbReference>
<evidence type="ECO:0000256" key="8">
    <source>
        <dbReference type="ARBA" id="ARBA00022679"/>
    </source>
</evidence>
<dbReference type="GO" id="GO:0015937">
    <property type="term" value="P:coenzyme A biosynthetic process"/>
    <property type="evidence" value="ECO:0007669"/>
    <property type="project" value="UniProtKB-UniRule"/>
</dbReference>
<dbReference type="UniPathway" id="UPA00241">
    <property type="reaction ID" value="UER00352"/>
</dbReference>
<keyword evidence="7 16" id="KW-0963">Cytoplasm</keyword>
<reference evidence="17 20" key="2">
    <citation type="submission" date="2016-02" db="EMBL/GenBank/DDBJ databases">
        <authorList>
            <person name="Teng J.L."/>
            <person name="Tang Y."/>
            <person name="Huang Y."/>
            <person name="Guo F."/>
            <person name="Wei W."/>
            <person name="Chen J.H."/>
            <person name="Wong S.Y."/>
            <person name="Lau S.K."/>
            <person name="Woo P.C."/>
        </authorList>
    </citation>
    <scope>NUCLEOTIDE SEQUENCE [LARGE SCALE GENOMIC DNA]</scope>
    <source>
        <strain evidence="17 20">JCM 13375</strain>
    </source>
</reference>
<keyword evidence="20" id="KW-1185">Reference proteome</keyword>
<dbReference type="SUPFAM" id="SSF53067">
    <property type="entry name" value="Actin-like ATPase domain"/>
    <property type="match status" value="2"/>
</dbReference>
<dbReference type="PANTHER" id="PTHR34265">
    <property type="entry name" value="TYPE III PANTOTHENATE KINASE"/>
    <property type="match status" value="1"/>
</dbReference>
<dbReference type="NCBIfam" id="TIGR00671">
    <property type="entry name" value="baf"/>
    <property type="match status" value="1"/>
</dbReference>
<reference evidence="19" key="1">
    <citation type="submission" date="2016-02" db="EMBL/GenBank/DDBJ databases">
        <authorList>
            <person name="Wen L."/>
            <person name="He K."/>
            <person name="Yang H."/>
        </authorList>
    </citation>
    <scope>NUCLEOTIDE SEQUENCE [LARGE SCALE GENOMIC DNA]</scope>
    <source>
        <strain evidence="19">JCM 15929</strain>
    </source>
</reference>
<evidence type="ECO:0000256" key="1">
    <source>
        <dbReference type="ARBA" id="ARBA00001206"/>
    </source>
</evidence>
<comment type="caution">
    <text evidence="18">The sequence shown here is derived from an EMBL/GenBank/DDBJ whole genome shotgun (WGS) entry which is preliminary data.</text>
</comment>
<dbReference type="OrthoDB" id="9804707at2"/>
<evidence type="ECO:0000256" key="14">
    <source>
        <dbReference type="ARBA" id="ARBA00038036"/>
    </source>
</evidence>
<comment type="similarity">
    <text evidence="14 16">Belongs to the type III pantothenate kinase family.</text>
</comment>
<evidence type="ECO:0000256" key="12">
    <source>
        <dbReference type="ARBA" id="ARBA00022958"/>
    </source>
</evidence>
<dbReference type="Proteomes" id="UP000070409">
    <property type="component" value="Unassembled WGS sequence"/>
</dbReference>
<dbReference type="Gene3D" id="3.30.420.40">
    <property type="match status" value="2"/>
</dbReference>
<evidence type="ECO:0000313" key="20">
    <source>
        <dbReference type="Proteomes" id="UP000070409"/>
    </source>
</evidence>
<comment type="pathway">
    <text evidence="4 16">Cofactor biosynthesis; coenzyme A biosynthesis; CoA from (R)-pantothenate: step 1/5.</text>
</comment>
<organism evidence="18 19">
    <name type="scientific">Tsukamurella pseudospumae</name>
    <dbReference type="NCBI Taxonomy" id="239498"/>
    <lineage>
        <taxon>Bacteria</taxon>
        <taxon>Bacillati</taxon>
        <taxon>Actinomycetota</taxon>
        <taxon>Actinomycetes</taxon>
        <taxon>Mycobacteriales</taxon>
        <taxon>Tsukamurellaceae</taxon>
        <taxon>Tsukamurella</taxon>
    </lineage>
</organism>
<feature type="active site" description="Proton acceptor" evidence="16">
    <location>
        <position position="113"/>
    </location>
</feature>
<comment type="caution">
    <text evidence="16">Lacks conserved residue(s) required for the propagation of feature annotation.</text>
</comment>
<evidence type="ECO:0000256" key="7">
    <source>
        <dbReference type="ARBA" id="ARBA00022490"/>
    </source>
</evidence>
<keyword evidence="12 16" id="KW-0630">Potassium</keyword>
<dbReference type="InterPro" id="IPR004619">
    <property type="entry name" value="Type_III_PanK"/>
</dbReference>
<keyword evidence="11 16" id="KW-0067">ATP-binding</keyword>
<evidence type="ECO:0000256" key="13">
    <source>
        <dbReference type="ARBA" id="ARBA00022993"/>
    </source>
</evidence>
<evidence type="ECO:0000313" key="18">
    <source>
        <dbReference type="EMBL" id="KXP03372.1"/>
    </source>
</evidence>
<comment type="catalytic activity">
    <reaction evidence="1 16">
        <text>(R)-pantothenate + ATP = (R)-4'-phosphopantothenate + ADP + H(+)</text>
        <dbReference type="Rhea" id="RHEA:16373"/>
        <dbReference type="ChEBI" id="CHEBI:10986"/>
        <dbReference type="ChEBI" id="CHEBI:15378"/>
        <dbReference type="ChEBI" id="CHEBI:29032"/>
        <dbReference type="ChEBI" id="CHEBI:30616"/>
        <dbReference type="ChEBI" id="CHEBI:456216"/>
        <dbReference type="EC" id="2.7.1.33"/>
    </reaction>
</comment>
<protein>
    <recommendedName>
        <fullName evidence="15 16">Type III pantothenate kinase</fullName>
        <ecNumber evidence="6 16">2.7.1.33</ecNumber>
    </recommendedName>
    <alternativeName>
        <fullName evidence="16">PanK-III</fullName>
    </alternativeName>
    <alternativeName>
        <fullName evidence="16">Pantothenic acid kinase</fullName>
    </alternativeName>
</protein>
<dbReference type="EC" id="2.7.1.33" evidence="6 16"/>
<keyword evidence="8 16" id="KW-0808">Transferase</keyword>
<evidence type="ECO:0000256" key="4">
    <source>
        <dbReference type="ARBA" id="ARBA00005225"/>
    </source>
</evidence>
<dbReference type="GO" id="GO:0005737">
    <property type="term" value="C:cytoplasm"/>
    <property type="evidence" value="ECO:0007669"/>
    <property type="project" value="UniProtKB-SubCell"/>
</dbReference>
<dbReference type="GO" id="GO:0046872">
    <property type="term" value="F:metal ion binding"/>
    <property type="evidence" value="ECO:0007669"/>
    <property type="project" value="UniProtKB-KW"/>
</dbReference>
<dbReference type="RefSeq" id="WP_068574088.1">
    <property type="nucleotide sequence ID" value="NZ_LSRE01000009.1"/>
</dbReference>
<evidence type="ECO:0000313" key="19">
    <source>
        <dbReference type="Proteomes" id="UP000070258"/>
    </source>
</evidence>
<dbReference type="GO" id="GO:0005524">
    <property type="term" value="F:ATP binding"/>
    <property type="evidence" value="ECO:0007669"/>
    <property type="project" value="UniProtKB-UniRule"/>
</dbReference>
<comment type="cofactor">
    <cofactor evidence="16">
        <name>NH4(+)</name>
        <dbReference type="ChEBI" id="CHEBI:28938"/>
    </cofactor>
    <cofactor evidence="16">
        <name>K(+)</name>
        <dbReference type="ChEBI" id="CHEBI:29103"/>
    </cofactor>
    <text evidence="16">A monovalent cation. Ammonium or potassium.</text>
</comment>
<evidence type="ECO:0000313" key="17">
    <source>
        <dbReference type="EMBL" id="KXO99615.1"/>
    </source>
</evidence>
<keyword evidence="9 16" id="KW-0547">Nucleotide-binding</keyword>
<feature type="binding site" evidence="16">
    <location>
        <begin position="6"/>
        <end position="13"/>
    </location>
    <ligand>
        <name>ATP</name>
        <dbReference type="ChEBI" id="CHEBI:30616"/>
    </ligand>
</feature>
<dbReference type="HAMAP" id="MF_01274">
    <property type="entry name" value="Pantothen_kinase_3"/>
    <property type="match status" value="1"/>
</dbReference>
<evidence type="ECO:0000256" key="16">
    <source>
        <dbReference type="HAMAP-Rule" id="MF_01274"/>
    </source>
</evidence>
<dbReference type="InterPro" id="IPR043129">
    <property type="entry name" value="ATPase_NBD"/>
</dbReference>
<accession>A0A137ZYX5</accession>
<comment type="subcellular location">
    <subcellularLocation>
        <location evidence="3 16">Cytoplasm</location>
    </subcellularLocation>
</comment>
<evidence type="ECO:0000256" key="9">
    <source>
        <dbReference type="ARBA" id="ARBA00022741"/>
    </source>
</evidence>
<evidence type="ECO:0000256" key="15">
    <source>
        <dbReference type="ARBA" id="ARBA00040883"/>
    </source>
</evidence>
<name>A0A137ZYX5_9ACTN</name>